<dbReference type="GO" id="GO:0008270">
    <property type="term" value="F:zinc ion binding"/>
    <property type="evidence" value="ECO:0007669"/>
    <property type="project" value="UniProtKB-KW"/>
</dbReference>
<evidence type="ECO:0000256" key="1">
    <source>
        <dbReference type="ARBA" id="ARBA00022723"/>
    </source>
</evidence>
<reference evidence="6 7" key="1">
    <citation type="submission" date="2016-04" db="EMBL/GenBank/DDBJ databases">
        <title>Genome analyses suggest a sexual origin of heterokaryosis in a supposedly ancient asexual fungus.</title>
        <authorList>
            <person name="Ropars J."/>
            <person name="Sedzielewska K."/>
            <person name="Noel J."/>
            <person name="Charron P."/>
            <person name="Farinelli L."/>
            <person name="Marton T."/>
            <person name="Kruger M."/>
            <person name="Pelin A."/>
            <person name="Brachmann A."/>
            <person name="Corradi N."/>
        </authorList>
    </citation>
    <scope>NUCLEOTIDE SEQUENCE [LARGE SCALE GENOMIC DNA]</scope>
    <source>
        <strain evidence="6 7">C2</strain>
    </source>
</reference>
<evidence type="ECO:0000256" key="3">
    <source>
        <dbReference type="ARBA" id="ARBA00022833"/>
    </source>
</evidence>
<gene>
    <name evidence="6" type="ORF">RhiirC2_788617</name>
</gene>
<feature type="domain" description="MULE transposase" evidence="5">
    <location>
        <begin position="152"/>
        <end position="238"/>
    </location>
</feature>
<evidence type="ECO:0000259" key="5">
    <source>
        <dbReference type="Pfam" id="PF10551"/>
    </source>
</evidence>
<dbReference type="VEuPathDB" id="FungiDB:RhiirA1_336773"/>
<reference evidence="6 7" key="2">
    <citation type="submission" date="2017-10" db="EMBL/GenBank/DDBJ databases">
        <title>Extensive intraspecific genome diversity in a model arbuscular mycorrhizal fungus.</title>
        <authorList>
            <person name="Chen E.C.H."/>
            <person name="Morin E."/>
            <person name="Baudet D."/>
            <person name="Noel J."/>
            <person name="Ndikumana S."/>
            <person name="Charron P."/>
            <person name="St-Onge C."/>
            <person name="Giorgi J."/>
            <person name="Grigoriev I.V."/>
            <person name="Roux C."/>
            <person name="Martin F.M."/>
            <person name="Corradi N."/>
        </authorList>
    </citation>
    <scope>NUCLEOTIDE SEQUENCE [LARGE SCALE GENOMIC DNA]</scope>
    <source>
        <strain evidence="6 7">C2</strain>
    </source>
</reference>
<dbReference type="Pfam" id="PF10551">
    <property type="entry name" value="MULE"/>
    <property type="match status" value="1"/>
</dbReference>
<dbReference type="Proteomes" id="UP000233469">
    <property type="component" value="Unassembled WGS sequence"/>
</dbReference>
<dbReference type="Pfam" id="PF04500">
    <property type="entry name" value="FLYWCH"/>
    <property type="match status" value="1"/>
</dbReference>
<keyword evidence="3" id="KW-0862">Zinc</keyword>
<dbReference type="InterPro" id="IPR007588">
    <property type="entry name" value="Znf_FLYWCH"/>
</dbReference>
<comment type="caution">
    <text evidence="6">The sequence shown here is derived from an EMBL/GenBank/DDBJ whole genome shotgun (WGS) entry which is preliminary data.</text>
</comment>
<feature type="domain" description="FLYWCH-type" evidence="4">
    <location>
        <begin position="1"/>
        <end position="36"/>
    </location>
</feature>
<feature type="non-terminal residue" evidence="6">
    <location>
        <position position="1"/>
    </location>
</feature>
<keyword evidence="2" id="KW-0863">Zinc-finger</keyword>
<proteinExistence type="predicted"/>
<evidence type="ECO:0000313" key="7">
    <source>
        <dbReference type="Proteomes" id="UP000233469"/>
    </source>
</evidence>
<dbReference type="InterPro" id="IPR018289">
    <property type="entry name" value="MULE_transposase_dom"/>
</dbReference>
<dbReference type="Gene3D" id="2.20.25.240">
    <property type="match status" value="1"/>
</dbReference>
<name>A0A2N1MPU7_9GLOM</name>
<protein>
    <recommendedName>
        <fullName evidence="8">MULE transposase domain-containing protein</fullName>
    </recommendedName>
</protein>
<sequence>YYWSCEFRKKYGCSGRAITDLEGEEHILISTKEHSHAPEANRVDIVKTLDIIKEVASNTYDQSARIIQDAVININQSSYSYMPNKQALRNQISRIRNKNGPSQPQSLNEIIVPIELHRTINGEEFLARDIEFGEERIMIFCAKSSSNIYKMLIGGESNACVLPMVYALMTGKSEECYNQLFQELIDLGEEVDLILNPPLILTDFEQAAITGRKVKNQAPISHQSESFHKCCFFHLYQNLWRKIQASGLAVEYGSDEDFSIKLCHLTALAFLPSSEIPDAFDQIKLLMPLNTQEVVQYFENNYICGRRRILRNGSEQRSPPLFLPNLWSVYDLIENNYPRTQNISQVEI</sequence>
<dbReference type="AlphaFoldDB" id="A0A2N1MPU7"/>
<dbReference type="EMBL" id="LLXL01001605">
    <property type="protein sequence ID" value="PKK63639.1"/>
    <property type="molecule type" value="Genomic_DNA"/>
</dbReference>
<evidence type="ECO:0000256" key="2">
    <source>
        <dbReference type="ARBA" id="ARBA00022771"/>
    </source>
</evidence>
<evidence type="ECO:0000313" key="6">
    <source>
        <dbReference type="EMBL" id="PKK63639.1"/>
    </source>
</evidence>
<evidence type="ECO:0000259" key="4">
    <source>
        <dbReference type="Pfam" id="PF04500"/>
    </source>
</evidence>
<evidence type="ECO:0008006" key="8">
    <source>
        <dbReference type="Google" id="ProtNLM"/>
    </source>
</evidence>
<accession>A0A2N1MPU7</accession>
<keyword evidence="1" id="KW-0479">Metal-binding</keyword>
<organism evidence="6 7">
    <name type="scientific">Rhizophagus irregularis</name>
    <dbReference type="NCBI Taxonomy" id="588596"/>
    <lineage>
        <taxon>Eukaryota</taxon>
        <taxon>Fungi</taxon>
        <taxon>Fungi incertae sedis</taxon>
        <taxon>Mucoromycota</taxon>
        <taxon>Glomeromycotina</taxon>
        <taxon>Glomeromycetes</taxon>
        <taxon>Glomerales</taxon>
        <taxon>Glomeraceae</taxon>
        <taxon>Rhizophagus</taxon>
    </lineage>
</organism>